<evidence type="ECO:0000313" key="4">
    <source>
        <dbReference type="Proteomes" id="UP000468901"/>
    </source>
</evidence>
<gene>
    <name evidence="3" type="ORF">F2P47_09220</name>
</gene>
<dbReference type="InterPro" id="IPR040079">
    <property type="entry name" value="Glutathione_S-Trfase"/>
</dbReference>
<dbReference type="PANTHER" id="PTHR44051:SF8">
    <property type="entry name" value="GLUTATHIONE S-TRANSFERASE GSTA"/>
    <property type="match status" value="1"/>
</dbReference>
<sequence>MIDLYTWTTPNGRKVSIMLEECGLEYTAHAINIGKGEQFAPEFLKISPNHRIPAIVDQEGDGGPLAVFESGAILIYLAEKTGKFLAPKGRQRAQALEWLMWQMGGVGPMFGQLNHFINTAPEKIPYATDRYASEAARLVGVMDKRLGEARFLGGDYSVADIITYPWIAPAIDLIAAAKPDMVGEAANTRRWIAEVGARPAVQRGMAVPKLG</sequence>
<dbReference type="SFLD" id="SFLDS00019">
    <property type="entry name" value="Glutathione_Transferase_(cytos"/>
    <property type="match status" value="1"/>
</dbReference>
<dbReference type="SFLD" id="SFLDG00358">
    <property type="entry name" value="Main_(cytGST)"/>
    <property type="match status" value="1"/>
</dbReference>
<dbReference type="GO" id="GO:0016740">
    <property type="term" value="F:transferase activity"/>
    <property type="evidence" value="ECO:0007669"/>
    <property type="project" value="UniProtKB-KW"/>
</dbReference>
<dbReference type="Gene3D" id="1.20.1050.10">
    <property type="match status" value="1"/>
</dbReference>
<dbReference type="InterPro" id="IPR010987">
    <property type="entry name" value="Glutathione-S-Trfase_C-like"/>
</dbReference>
<dbReference type="PROSITE" id="PS50404">
    <property type="entry name" value="GST_NTER"/>
    <property type="match status" value="1"/>
</dbReference>
<dbReference type="SFLD" id="SFLDG01151">
    <property type="entry name" value="Main.2:_Nu-like"/>
    <property type="match status" value="1"/>
</dbReference>
<accession>A0A6N6VH96</accession>
<dbReference type="Gene3D" id="3.40.30.10">
    <property type="entry name" value="Glutaredoxin"/>
    <property type="match status" value="1"/>
</dbReference>
<dbReference type="SUPFAM" id="SSF52833">
    <property type="entry name" value="Thioredoxin-like"/>
    <property type="match status" value="1"/>
</dbReference>
<reference evidence="3 4" key="1">
    <citation type="submission" date="2019-09" db="EMBL/GenBank/DDBJ databases">
        <title>Parvibaculum sedimenti sp. nov., isolated from sediment.</title>
        <authorList>
            <person name="Wang Y."/>
        </authorList>
    </citation>
    <scope>NUCLEOTIDE SEQUENCE [LARGE SCALE GENOMIC DNA]</scope>
    <source>
        <strain evidence="3 4">HXT-9</strain>
    </source>
</reference>
<feature type="domain" description="GST C-terminal" evidence="2">
    <location>
        <begin position="88"/>
        <end position="211"/>
    </location>
</feature>
<evidence type="ECO:0000259" key="1">
    <source>
        <dbReference type="PROSITE" id="PS50404"/>
    </source>
</evidence>
<dbReference type="CDD" id="cd03048">
    <property type="entry name" value="GST_N_Ure2p_like"/>
    <property type="match status" value="1"/>
</dbReference>
<feature type="domain" description="GST N-terminal" evidence="1">
    <location>
        <begin position="1"/>
        <end position="85"/>
    </location>
</feature>
<dbReference type="SUPFAM" id="SSF47616">
    <property type="entry name" value="GST C-terminal domain-like"/>
    <property type="match status" value="1"/>
</dbReference>
<name>A0A6N6VH96_9HYPH</name>
<evidence type="ECO:0000259" key="2">
    <source>
        <dbReference type="PROSITE" id="PS50405"/>
    </source>
</evidence>
<dbReference type="AlphaFoldDB" id="A0A6N6VH96"/>
<proteinExistence type="predicted"/>
<comment type="caution">
    <text evidence="3">The sequence shown here is derived from an EMBL/GenBank/DDBJ whole genome shotgun (WGS) entry which is preliminary data.</text>
</comment>
<dbReference type="Proteomes" id="UP000468901">
    <property type="component" value="Unassembled WGS sequence"/>
</dbReference>
<dbReference type="RefSeq" id="WP_152216062.1">
    <property type="nucleotide sequence ID" value="NZ_WESC01000007.1"/>
</dbReference>
<evidence type="ECO:0000313" key="3">
    <source>
        <dbReference type="EMBL" id="KAB7740177.1"/>
    </source>
</evidence>
<protein>
    <submittedName>
        <fullName evidence="3">Glutathione S-transferase family protein</fullName>
    </submittedName>
</protein>
<dbReference type="InterPro" id="IPR004045">
    <property type="entry name" value="Glutathione_S-Trfase_N"/>
</dbReference>
<keyword evidence="4" id="KW-1185">Reference proteome</keyword>
<organism evidence="3 4">
    <name type="scientific">Parvibaculum sedimenti</name>
    <dbReference type="NCBI Taxonomy" id="2608632"/>
    <lineage>
        <taxon>Bacteria</taxon>
        <taxon>Pseudomonadati</taxon>
        <taxon>Pseudomonadota</taxon>
        <taxon>Alphaproteobacteria</taxon>
        <taxon>Hyphomicrobiales</taxon>
        <taxon>Parvibaculaceae</taxon>
        <taxon>Parvibaculum</taxon>
    </lineage>
</organism>
<dbReference type="InterPro" id="IPR036282">
    <property type="entry name" value="Glutathione-S-Trfase_C_sf"/>
</dbReference>
<keyword evidence="3" id="KW-0808">Transferase</keyword>
<dbReference type="InterPro" id="IPR036249">
    <property type="entry name" value="Thioredoxin-like_sf"/>
</dbReference>
<dbReference type="PROSITE" id="PS50405">
    <property type="entry name" value="GST_CTER"/>
    <property type="match status" value="1"/>
</dbReference>
<dbReference type="EMBL" id="WESC01000007">
    <property type="protein sequence ID" value="KAB7740177.1"/>
    <property type="molecule type" value="Genomic_DNA"/>
</dbReference>
<dbReference type="Pfam" id="PF13409">
    <property type="entry name" value="GST_N_2"/>
    <property type="match status" value="1"/>
</dbReference>
<dbReference type="PANTHER" id="PTHR44051">
    <property type="entry name" value="GLUTATHIONE S-TRANSFERASE-RELATED"/>
    <property type="match status" value="1"/>
</dbReference>